<dbReference type="Proteomes" id="UP001530293">
    <property type="component" value="Unassembled WGS sequence"/>
</dbReference>
<evidence type="ECO:0000313" key="1">
    <source>
        <dbReference type="EMBL" id="KAL3757056.1"/>
    </source>
</evidence>
<organism evidence="1 2">
    <name type="scientific">Discostella pseudostelligera</name>
    <dbReference type="NCBI Taxonomy" id="259834"/>
    <lineage>
        <taxon>Eukaryota</taxon>
        <taxon>Sar</taxon>
        <taxon>Stramenopiles</taxon>
        <taxon>Ochrophyta</taxon>
        <taxon>Bacillariophyta</taxon>
        <taxon>Coscinodiscophyceae</taxon>
        <taxon>Thalassiosirophycidae</taxon>
        <taxon>Stephanodiscales</taxon>
        <taxon>Stephanodiscaceae</taxon>
        <taxon>Discostella</taxon>
    </lineage>
</organism>
<dbReference type="AlphaFoldDB" id="A0ABD3M4T6"/>
<reference evidence="1 2" key="1">
    <citation type="submission" date="2024-10" db="EMBL/GenBank/DDBJ databases">
        <title>Updated reference genomes for cyclostephanoid diatoms.</title>
        <authorList>
            <person name="Roberts W.R."/>
            <person name="Alverson A.J."/>
        </authorList>
    </citation>
    <scope>NUCLEOTIDE SEQUENCE [LARGE SCALE GENOMIC DNA]</scope>
    <source>
        <strain evidence="1 2">AJA232-27</strain>
    </source>
</reference>
<comment type="caution">
    <text evidence="1">The sequence shown here is derived from an EMBL/GenBank/DDBJ whole genome shotgun (WGS) entry which is preliminary data.</text>
</comment>
<evidence type="ECO:0000313" key="2">
    <source>
        <dbReference type="Proteomes" id="UP001530293"/>
    </source>
</evidence>
<accession>A0ABD3M4T6</accession>
<dbReference type="EMBL" id="JALLBG020000273">
    <property type="protein sequence ID" value="KAL3757056.1"/>
    <property type="molecule type" value="Genomic_DNA"/>
</dbReference>
<proteinExistence type="predicted"/>
<sequence length="166" mass="18834">MTTTRWPLLLPLYKTMVNLLSLALVVALFSTVPLSTSGFSASSMNLAANRRLVERSPTTAFYHPPAFDRAVECVSNYGLCDLDELVELSAELEKYQGGFYEDGQEACEKEINDRNDLAETLLLQGELRERDHYIKEGNLFAYDVKADKDMHDREVFFDRISPSLDI</sequence>
<protein>
    <submittedName>
        <fullName evidence="1">Uncharacterized protein</fullName>
    </submittedName>
</protein>
<gene>
    <name evidence="1" type="ORF">ACHAWU_002895</name>
</gene>
<name>A0ABD3M4T6_9STRA</name>
<keyword evidence="2" id="KW-1185">Reference proteome</keyword>